<protein>
    <submittedName>
        <fullName evidence="10">Ectoine/hydroxyectoine ABC transporter permease subunit EhuD</fullName>
    </submittedName>
</protein>
<comment type="similarity">
    <text evidence="8">Belongs to the binding-protein-dependent transport system permease family.</text>
</comment>
<feature type="transmembrane region" description="Helical" evidence="8">
    <location>
        <begin position="54"/>
        <end position="78"/>
    </location>
</feature>
<organism evidence="10 11">
    <name type="scientific">Paenibacillus hodogayensis</name>
    <dbReference type="NCBI Taxonomy" id="279208"/>
    <lineage>
        <taxon>Bacteria</taxon>
        <taxon>Bacillati</taxon>
        <taxon>Bacillota</taxon>
        <taxon>Bacilli</taxon>
        <taxon>Bacillales</taxon>
        <taxon>Paenibacillaceae</taxon>
        <taxon>Paenibacillus</taxon>
    </lineage>
</organism>
<evidence type="ECO:0000256" key="2">
    <source>
        <dbReference type="ARBA" id="ARBA00022448"/>
    </source>
</evidence>
<keyword evidence="4 8" id="KW-0812">Transmembrane</keyword>
<keyword evidence="5" id="KW-0029">Amino-acid transport</keyword>
<keyword evidence="3" id="KW-1003">Cell membrane</keyword>
<gene>
    <name evidence="10" type="primary">ehuD</name>
    <name evidence="10" type="ORF">ACFFNY_09550</name>
</gene>
<sequence>MKWSWDYAWTILPELLAVLPVTIAAALCGFALAVVLGLPLALGKRSGHKALSRTVSLALELIRSTPLLIQLLLLFYALPLYGVRLSPFAAGVLGLGIHYAAYMAEVYRSGIEAVPAGQWEAAKALNFTPRQTWMRLIIPQAVPPVLPVMGNYLIVLFKETPILSAITLVEILQKAKSLGSVSFRYIEAFTLVGVLFFLLSYGSSLLLKQLENGLRRKRQTGRYTKKGGMARERSGLDG</sequence>
<dbReference type="EMBL" id="JBHMAG010000007">
    <property type="protein sequence ID" value="MFB9751816.1"/>
    <property type="molecule type" value="Genomic_DNA"/>
</dbReference>
<dbReference type="InterPro" id="IPR000515">
    <property type="entry name" value="MetI-like"/>
</dbReference>
<evidence type="ECO:0000313" key="10">
    <source>
        <dbReference type="EMBL" id="MFB9751816.1"/>
    </source>
</evidence>
<dbReference type="NCBIfam" id="TIGR01726">
    <property type="entry name" value="HEQRo_perm_3TM"/>
    <property type="match status" value="1"/>
</dbReference>
<evidence type="ECO:0000256" key="3">
    <source>
        <dbReference type="ARBA" id="ARBA00022475"/>
    </source>
</evidence>
<dbReference type="PANTHER" id="PTHR30614">
    <property type="entry name" value="MEMBRANE COMPONENT OF AMINO ACID ABC TRANSPORTER"/>
    <property type="match status" value="1"/>
</dbReference>
<keyword evidence="2 8" id="KW-0813">Transport</keyword>
<dbReference type="NCBIfam" id="TIGR03003">
    <property type="entry name" value="ectoine_ehuD"/>
    <property type="match status" value="1"/>
</dbReference>
<keyword evidence="6 8" id="KW-1133">Transmembrane helix</keyword>
<dbReference type="Pfam" id="PF00528">
    <property type="entry name" value="BPD_transp_1"/>
    <property type="match status" value="1"/>
</dbReference>
<evidence type="ECO:0000256" key="6">
    <source>
        <dbReference type="ARBA" id="ARBA00022989"/>
    </source>
</evidence>
<dbReference type="InterPro" id="IPR014341">
    <property type="entry name" value="Ectoine_EhuD"/>
</dbReference>
<evidence type="ECO:0000313" key="11">
    <source>
        <dbReference type="Proteomes" id="UP001589619"/>
    </source>
</evidence>
<reference evidence="10 11" key="1">
    <citation type="submission" date="2024-09" db="EMBL/GenBank/DDBJ databases">
        <authorList>
            <person name="Sun Q."/>
            <person name="Mori K."/>
        </authorList>
    </citation>
    <scope>NUCLEOTIDE SEQUENCE [LARGE SCALE GENOMIC DNA]</scope>
    <source>
        <strain evidence="10 11">JCM 12520</strain>
    </source>
</reference>
<evidence type="ECO:0000256" key="5">
    <source>
        <dbReference type="ARBA" id="ARBA00022970"/>
    </source>
</evidence>
<dbReference type="PANTHER" id="PTHR30614:SF0">
    <property type="entry name" value="L-CYSTINE TRANSPORT SYSTEM PERMEASE PROTEIN TCYL"/>
    <property type="match status" value="1"/>
</dbReference>
<dbReference type="InterPro" id="IPR010065">
    <property type="entry name" value="AA_ABC_transptr_permease_3TM"/>
</dbReference>
<comment type="subcellular location">
    <subcellularLocation>
        <location evidence="1 8">Cell membrane</location>
        <topology evidence="1 8">Multi-pass membrane protein</topology>
    </subcellularLocation>
</comment>
<dbReference type="CDD" id="cd06261">
    <property type="entry name" value="TM_PBP2"/>
    <property type="match status" value="1"/>
</dbReference>
<dbReference type="PROSITE" id="PS50928">
    <property type="entry name" value="ABC_TM1"/>
    <property type="match status" value="1"/>
</dbReference>
<comment type="caution">
    <text evidence="10">The sequence shown here is derived from an EMBL/GenBank/DDBJ whole genome shotgun (WGS) entry which is preliminary data.</text>
</comment>
<feature type="transmembrane region" description="Helical" evidence="8">
    <location>
        <begin position="133"/>
        <end position="154"/>
    </location>
</feature>
<dbReference type="InterPro" id="IPR043429">
    <property type="entry name" value="ArtM/GltK/GlnP/TcyL/YhdX-like"/>
</dbReference>
<feature type="domain" description="ABC transmembrane type-1" evidence="9">
    <location>
        <begin position="19"/>
        <end position="207"/>
    </location>
</feature>
<feature type="transmembrane region" description="Helical" evidence="8">
    <location>
        <begin position="15"/>
        <end position="42"/>
    </location>
</feature>
<feature type="transmembrane region" description="Helical" evidence="8">
    <location>
        <begin position="84"/>
        <end position="102"/>
    </location>
</feature>
<evidence type="ECO:0000256" key="8">
    <source>
        <dbReference type="RuleBase" id="RU363032"/>
    </source>
</evidence>
<accession>A0ABV5VU36</accession>
<evidence type="ECO:0000256" key="1">
    <source>
        <dbReference type="ARBA" id="ARBA00004651"/>
    </source>
</evidence>
<feature type="transmembrane region" description="Helical" evidence="8">
    <location>
        <begin position="188"/>
        <end position="207"/>
    </location>
</feature>
<dbReference type="Proteomes" id="UP001589619">
    <property type="component" value="Unassembled WGS sequence"/>
</dbReference>
<dbReference type="Gene3D" id="1.10.3720.10">
    <property type="entry name" value="MetI-like"/>
    <property type="match status" value="1"/>
</dbReference>
<evidence type="ECO:0000256" key="7">
    <source>
        <dbReference type="ARBA" id="ARBA00023136"/>
    </source>
</evidence>
<dbReference type="RefSeq" id="WP_344912709.1">
    <property type="nucleotide sequence ID" value="NZ_BAAAYO010000010.1"/>
</dbReference>
<evidence type="ECO:0000256" key="4">
    <source>
        <dbReference type="ARBA" id="ARBA00022692"/>
    </source>
</evidence>
<dbReference type="SUPFAM" id="SSF161098">
    <property type="entry name" value="MetI-like"/>
    <property type="match status" value="1"/>
</dbReference>
<keyword evidence="7 8" id="KW-0472">Membrane</keyword>
<name>A0ABV5VU36_9BACL</name>
<evidence type="ECO:0000259" key="9">
    <source>
        <dbReference type="PROSITE" id="PS50928"/>
    </source>
</evidence>
<dbReference type="InterPro" id="IPR035906">
    <property type="entry name" value="MetI-like_sf"/>
</dbReference>
<keyword evidence="11" id="KW-1185">Reference proteome</keyword>
<proteinExistence type="inferred from homology"/>